<dbReference type="EMBL" id="LRQI01000069">
    <property type="protein sequence ID" value="KXA37666.1"/>
    <property type="molecule type" value="Genomic_DNA"/>
</dbReference>
<gene>
    <name evidence="2" type="ORF">HMPREF3225_01565</name>
</gene>
<name>A0ABD4EEZ2_STALU</name>
<keyword evidence="1" id="KW-0472">Membrane</keyword>
<comment type="caution">
    <text evidence="2">The sequence shown here is derived from an EMBL/GenBank/DDBJ whole genome shotgun (WGS) entry which is preliminary data.</text>
</comment>
<evidence type="ECO:0000313" key="2">
    <source>
        <dbReference type="EMBL" id="KXA37666.1"/>
    </source>
</evidence>
<organism evidence="2 3">
    <name type="scientific">Staphylococcus lugdunensis</name>
    <dbReference type="NCBI Taxonomy" id="28035"/>
    <lineage>
        <taxon>Bacteria</taxon>
        <taxon>Bacillati</taxon>
        <taxon>Bacillota</taxon>
        <taxon>Bacilli</taxon>
        <taxon>Bacillales</taxon>
        <taxon>Staphylococcaceae</taxon>
        <taxon>Staphylococcus</taxon>
    </lineage>
</organism>
<keyword evidence="1" id="KW-0812">Transmembrane</keyword>
<sequence>MVNVKKVDMTIMYTLLKNKYVFLSLLIKYFVINAHKTPISMYDDKEIITYIILNLIKLPINIMSETEKKLLMYIIKAEPNIAIIE</sequence>
<evidence type="ECO:0000313" key="3">
    <source>
        <dbReference type="Proteomes" id="UP000070063"/>
    </source>
</evidence>
<dbReference type="Proteomes" id="UP000070063">
    <property type="component" value="Unassembled WGS sequence"/>
</dbReference>
<protein>
    <submittedName>
        <fullName evidence="2">Uncharacterized protein</fullName>
    </submittedName>
</protein>
<proteinExistence type="predicted"/>
<accession>A0ABD4EEZ2</accession>
<dbReference type="AlphaFoldDB" id="A0ABD4EEZ2"/>
<keyword evidence="1" id="KW-1133">Transmembrane helix</keyword>
<evidence type="ECO:0000256" key="1">
    <source>
        <dbReference type="SAM" id="Phobius"/>
    </source>
</evidence>
<feature type="transmembrane region" description="Helical" evidence="1">
    <location>
        <begin position="20"/>
        <end position="35"/>
    </location>
</feature>
<reference evidence="2 3" key="1">
    <citation type="submission" date="2016-01" db="EMBL/GenBank/DDBJ databases">
        <authorList>
            <person name="Mitreva M."/>
            <person name="Pepin K.H."/>
            <person name="Mihindukulasuriya K.A."/>
            <person name="Fulton R."/>
            <person name="Fronick C."/>
            <person name="O'Laughlin M."/>
            <person name="Miner T."/>
            <person name="Herter B."/>
            <person name="Rosa B.A."/>
            <person name="Cordes M."/>
            <person name="Tomlinson C."/>
            <person name="Wollam A."/>
            <person name="Palsikar V.B."/>
            <person name="Mardis E.R."/>
            <person name="Wilson R.K."/>
        </authorList>
    </citation>
    <scope>NUCLEOTIDE SEQUENCE [LARGE SCALE GENOMIC DNA]</scope>
    <source>
        <strain evidence="2 3">MJR7738</strain>
    </source>
</reference>